<dbReference type="Proteomes" id="UP000000493">
    <property type="component" value="Chromosome"/>
</dbReference>
<dbReference type="RefSeq" id="WP_013929071.1">
    <property type="nucleotide sequence ID" value="NC_015703.1"/>
</dbReference>
<keyword evidence="16" id="KW-1185">Reference proteome</keyword>
<keyword evidence="13" id="KW-0325">Glycoprotein</keyword>
<evidence type="ECO:0000256" key="13">
    <source>
        <dbReference type="ARBA" id="ARBA00023180"/>
    </source>
</evidence>
<keyword evidence="6" id="KW-0479">Metal-binding</keyword>
<dbReference type="GO" id="GO:0046872">
    <property type="term" value="F:metal ion binding"/>
    <property type="evidence" value="ECO:0007669"/>
    <property type="project" value="UniProtKB-KW"/>
</dbReference>
<evidence type="ECO:0000256" key="8">
    <source>
        <dbReference type="ARBA" id="ARBA00022968"/>
    </source>
</evidence>
<keyword evidence="11" id="KW-0472">Membrane</keyword>
<sequence>MKVAHLILAHAQPRQLARLINSLQHPDADFYVHLDLKIDKNPFEAIIQGKNIFFVQQRVKVRWGAYSMVQATLNGFEDILASGVAYQYVNLLSGQDYPLQKPAKIHSFLEANYPNLYMEFLPVEEEWKEAIPRLTRYHLVNFDIPLKYTIEAWMNKILPNRKIPEQMVAVGRSQWFTITLDAVRYIVDYLKKKPKTVRFFKLTWGVDELIFQTILYNSALKTTMVNENLRYIDWSEGKSSPKTLTIADKVLLESSGKFFARKFNAEVDEVILNHLDAV</sequence>
<evidence type="ECO:0000256" key="11">
    <source>
        <dbReference type="ARBA" id="ARBA00023136"/>
    </source>
</evidence>
<dbReference type="GO" id="GO:0015012">
    <property type="term" value="P:heparan sulfate proteoglycan biosynthetic process"/>
    <property type="evidence" value="ECO:0007669"/>
    <property type="project" value="TreeGrafter"/>
</dbReference>
<evidence type="ECO:0000256" key="10">
    <source>
        <dbReference type="ARBA" id="ARBA00023034"/>
    </source>
</evidence>
<keyword evidence="8" id="KW-0735">Signal-anchor</keyword>
<evidence type="ECO:0000256" key="5">
    <source>
        <dbReference type="ARBA" id="ARBA00022692"/>
    </source>
</evidence>
<dbReference type="InterPro" id="IPR043538">
    <property type="entry name" value="XYLT"/>
</dbReference>
<evidence type="ECO:0000256" key="12">
    <source>
        <dbReference type="ARBA" id="ARBA00023157"/>
    </source>
</evidence>
<organism evidence="15 16">
    <name type="scientific">Runella slithyformis (strain ATCC 29530 / DSM 19594 / LMG 11500 / NCIMB 11436 / LSU 4)</name>
    <dbReference type="NCBI Taxonomy" id="761193"/>
    <lineage>
        <taxon>Bacteria</taxon>
        <taxon>Pseudomonadati</taxon>
        <taxon>Bacteroidota</taxon>
        <taxon>Cytophagia</taxon>
        <taxon>Cytophagales</taxon>
        <taxon>Spirosomataceae</taxon>
        <taxon>Runella</taxon>
    </lineage>
</organism>
<dbReference type="KEGG" id="rsi:Runsl_3401"/>
<dbReference type="GO" id="GO:0050650">
    <property type="term" value="P:chondroitin sulfate proteoglycan biosynthetic process"/>
    <property type="evidence" value="ECO:0007669"/>
    <property type="project" value="TreeGrafter"/>
</dbReference>
<keyword evidence="10" id="KW-0333">Golgi apparatus</keyword>
<dbReference type="AlphaFoldDB" id="A0A7U3ZM61"/>
<dbReference type="GO" id="GO:0016020">
    <property type="term" value="C:membrane"/>
    <property type="evidence" value="ECO:0007669"/>
    <property type="project" value="InterPro"/>
</dbReference>
<evidence type="ECO:0000256" key="3">
    <source>
        <dbReference type="ARBA" id="ARBA00022676"/>
    </source>
</evidence>
<dbReference type="InterPro" id="IPR003406">
    <property type="entry name" value="Glyco_trans_14"/>
</dbReference>
<keyword evidence="4 15" id="KW-0808">Transferase</keyword>
<reference evidence="15 16" key="2">
    <citation type="journal article" date="2012" name="Stand. Genomic Sci.">
        <title>Complete genome sequence of the aquatic bacterium Runella slithyformis type strain (LSU 4(T)).</title>
        <authorList>
            <person name="Copeland A."/>
            <person name="Zhang X."/>
            <person name="Misra M."/>
            <person name="Lapidus A."/>
            <person name="Nolan M."/>
            <person name="Lucas S."/>
            <person name="Deshpande S."/>
            <person name="Cheng J.F."/>
            <person name="Tapia R."/>
            <person name="Goodwin L.A."/>
            <person name="Pitluck S."/>
            <person name="Liolios K."/>
            <person name="Pagani I."/>
            <person name="Ivanova N."/>
            <person name="Mikhailova N."/>
            <person name="Pati A."/>
            <person name="Chen A."/>
            <person name="Palaniappan K."/>
            <person name="Land M."/>
            <person name="Hauser L."/>
            <person name="Pan C."/>
            <person name="Jeffries C.D."/>
            <person name="Detter J.C."/>
            <person name="Brambilla E.M."/>
            <person name="Rohde M."/>
            <person name="Djao O.D."/>
            <person name="Goker M."/>
            <person name="Sikorski J."/>
            <person name="Tindall B.J."/>
            <person name="Woyke T."/>
            <person name="Bristow J."/>
            <person name="Eisen J.A."/>
            <person name="Markowitz V."/>
            <person name="Hugenholtz P."/>
            <person name="Kyrpides N.C."/>
            <person name="Klenk H.P."/>
            <person name="Mavromatis K."/>
        </authorList>
    </citation>
    <scope>NUCLEOTIDE SEQUENCE [LARGE SCALE GENOMIC DNA]</scope>
    <source>
        <strain evidence="16">ATCC 29530 / DSM 19594 / LMG 11500 / NCIMB 11436 / LSU 4</strain>
    </source>
</reference>
<comment type="subcellular location">
    <subcellularLocation>
        <location evidence="2">Endoplasmic reticulum membrane</location>
        <topology evidence="2">Single-pass type II membrane protein</topology>
    </subcellularLocation>
    <subcellularLocation>
        <location evidence="1">Golgi apparatus membrane</location>
        <topology evidence="1">Single-pass type II membrane protein</topology>
    </subcellularLocation>
</comment>
<dbReference type="EMBL" id="CP002859">
    <property type="protein sequence ID" value="AEI49767.1"/>
    <property type="molecule type" value="Genomic_DNA"/>
</dbReference>
<evidence type="ECO:0000256" key="2">
    <source>
        <dbReference type="ARBA" id="ARBA00004648"/>
    </source>
</evidence>
<keyword evidence="9" id="KW-1133">Transmembrane helix</keyword>
<evidence type="ECO:0000256" key="4">
    <source>
        <dbReference type="ARBA" id="ARBA00022679"/>
    </source>
</evidence>
<keyword evidence="12" id="KW-1015">Disulfide bond</keyword>
<gene>
    <name evidence="15" type="ordered locus">Runsl_3401</name>
</gene>
<evidence type="ECO:0000313" key="15">
    <source>
        <dbReference type="EMBL" id="AEI49767.1"/>
    </source>
</evidence>
<dbReference type="PANTHER" id="PTHR46025:SF3">
    <property type="entry name" value="XYLOSYLTRANSFERASE OXT"/>
    <property type="match status" value="1"/>
</dbReference>
<evidence type="ECO:0000313" key="16">
    <source>
        <dbReference type="Proteomes" id="UP000000493"/>
    </source>
</evidence>
<dbReference type="Pfam" id="PF02485">
    <property type="entry name" value="Branch"/>
    <property type="match status" value="1"/>
</dbReference>
<reference evidence="16" key="1">
    <citation type="submission" date="2011-06" db="EMBL/GenBank/DDBJ databases">
        <title>The complete genome of chromosome of Runella slithyformis DSM 19594.</title>
        <authorList>
            <consortium name="US DOE Joint Genome Institute (JGI-PGF)"/>
            <person name="Lucas S."/>
            <person name="Han J."/>
            <person name="Lapidus A."/>
            <person name="Bruce D."/>
            <person name="Goodwin L."/>
            <person name="Pitluck S."/>
            <person name="Peters L."/>
            <person name="Kyrpides N."/>
            <person name="Mavromatis K."/>
            <person name="Ivanova N."/>
            <person name="Ovchinnikova G."/>
            <person name="Zhang X."/>
            <person name="Misra M."/>
            <person name="Detter J.C."/>
            <person name="Tapia R."/>
            <person name="Han C."/>
            <person name="Land M."/>
            <person name="Hauser L."/>
            <person name="Markowitz V."/>
            <person name="Cheng J.-F."/>
            <person name="Hugenholtz P."/>
            <person name="Woyke T."/>
            <person name="Wu D."/>
            <person name="Tindall B."/>
            <person name="Faehrich R."/>
            <person name="Brambilla E."/>
            <person name="Klenk H.-P."/>
            <person name="Eisen J.A."/>
        </authorList>
    </citation>
    <scope>NUCLEOTIDE SEQUENCE [LARGE SCALE GENOMIC DNA]</scope>
    <source>
        <strain evidence="16">ATCC 29530 / DSM 19594 / LMG 11500 / NCIMB 11436 / LSU 4</strain>
    </source>
</reference>
<keyword evidence="3" id="KW-0328">Glycosyltransferase</keyword>
<dbReference type="PANTHER" id="PTHR46025">
    <property type="entry name" value="XYLOSYLTRANSFERASE OXT"/>
    <property type="match status" value="1"/>
</dbReference>
<name>A0A7U3ZM61_RUNSL</name>
<keyword evidence="7" id="KW-0256">Endoplasmic reticulum</keyword>
<dbReference type="GO" id="GO:0030158">
    <property type="term" value="F:protein xylosyltransferase activity"/>
    <property type="evidence" value="ECO:0007669"/>
    <property type="project" value="InterPro"/>
</dbReference>
<evidence type="ECO:0000256" key="9">
    <source>
        <dbReference type="ARBA" id="ARBA00022989"/>
    </source>
</evidence>
<accession>A0A7U3ZM61</accession>
<evidence type="ECO:0000256" key="1">
    <source>
        <dbReference type="ARBA" id="ARBA00004323"/>
    </source>
</evidence>
<evidence type="ECO:0000256" key="6">
    <source>
        <dbReference type="ARBA" id="ARBA00022723"/>
    </source>
</evidence>
<protein>
    <recommendedName>
        <fullName evidence="14">Peptide O-xylosyltransferase</fullName>
    </recommendedName>
</protein>
<proteinExistence type="predicted"/>
<keyword evidence="5" id="KW-0812">Transmembrane</keyword>
<evidence type="ECO:0000256" key="14">
    <source>
        <dbReference type="ARBA" id="ARBA00042865"/>
    </source>
</evidence>
<evidence type="ECO:0000256" key="7">
    <source>
        <dbReference type="ARBA" id="ARBA00022824"/>
    </source>
</evidence>